<dbReference type="Gene3D" id="2.60.120.200">
    <property type="match status" value="1"/>
</dbReference>
<name>A0A834U066_9FABA</name>
<comment type="caution">
    <text evidence="1">The sequence shown here is derived from an EMBL/GenBank/DDBJ whole genome shotgun (WGS) entry which is preliminary data.</text>
</comment>
<reference evidence="1" key="1">
    <citation type="submission" date="2020-09" db="EMBL/GenBank/DDBJ databases">
        <title>Genome-Enabled Discovery of Anthraquinone Biosynthesis in Senna tora.</title>
        <authorList>
            <person name="Kang S.-H."/>
            <person name="Pandey R.P."/>
            <person name="Lee C.-M."/>
            <person name="Sim J.-S."/>
            <person name="Jeong J.-T."/>
            <person name="Choi B.-S."/>
            <person name="Jung M."/>
            <person name="Ginzburg D."/>
            <person name="Zhao K."/>
            <person name="Won S.Y."/>
            <person name="Oh T.-J."/>
            <person name="Yu Y."/>
            <person name="Kim N.-H."/>
            <person name="Lee O.R."/>
            <person name="Lee T.-H."/>
            <person name="Bashyal P."/>
            <person name="Kim T.-S."/>
            <person name="Lee W.-H."/>
            <person name="Kawkins C."/>
            <person name="Kim C.-K."/>
            <person name="Kim J.S."/>
            <person name="Ahn B.O."/>
            <person name="Rhee S.Y."/>
            <person name="Sohng J.K."/>
        </authorList>
    </citation>
    <scope>NUCLEOTIDE SEQUENCE</scope>
    <source>
        <tissue evidence="1">Leaf</tissue>
    </source>
</reference>
<accession>A0A834U066</accession>
<keyword evidence="2" id="KW-1185">Reference proteome</keyword>
<proteinExistence type="predicted"/>
<dbReference type="EMBL" id="JAAIUW010000005">
    <property type="protein sequence ID" value="KAF7831780.1"/>
    <property type="molecule type" value="Genomic_DNA"/>
</dbReference>
<evidence type="ECO:0000313" key="1">
    <source>
        <dbReference type="EMBL" id="KAF7831780.1"/>
    </source>
</evidence>
<dbReference type="OrthoDB" id="10501418at2759"/>
<sequence length="102" mass="10992">MVLPLIKGNKLGSHIDGTSVAPPPFIVSTAEGSTSTIPNPAYEEWTKDGGEYPTKAMTSFGRLWNGTWASGGADVDWNAGPFVAEYRGFGIYECQTQKTKPH</sequence>
<protein>
    <submittedName>
        <fullName evidence="1">Xyloglucan endotransglucosylase/hydrolase protein 2-like</fullName>
    </submittedName>
</protein>
<keyword evidence="1" id="KW-0378">Hydrolase</keyword>
<organism evidence="1 2">
    <name type="scientific">Senna tora</name>
    <dbReference type="NCBI Taxonomy" id="362788"/>
    <lineage>
        <taxon>Eukaryota</taxon>
        <taxon>Viridiplantae</taxon>
        <taxon>Streptophyta</taxon>
        <taxon>Embryophyta</taxon>
        <taxon>Tracheophyta</taxon>
        <taxon>Spermatophyta</taxon>
        <taxon>Magnoliopsida</taxon>
        <taxon>eudicotyledons</taxon>
        <taxon>Gunneridae</taxon>
        <taxon>Pentapetalae</taxon>
        <taxon>rosids</taxon>
        <taxon>fabids</taxon>
        <taxon>Fabales</taxon>
        <taxon>Fabaceae</taxon>
        <taxon>Caesalpinioideae</taxon>
        <taxon>Cassia clade</taxon>
        <taxon>Senna</taxon>
    </lineage>
</organism>
<dbReference type="Proteomes" id="UP000634136">
    <property type="component" value="Unassembled WGS sequence"/>
</dbReference>
<evidence type="ECO:0000313" key="2">
    <source>
        <dbReference type="Proteomes" id="UP000634136"/>
    </source>
</evidence>
<gene>
    <name evidence="1" type="ORF">G2W53_014113</name>
</gene>
<dbReference type="AlphaFoldDB" id="A0A834U066"/>
<dbReference type="GO" id="GO:0016787">
    <property type="term" value="F:hydrolase activity"/>
    <property type="evidence" value="ECO:0007669"/>
    <property type="project" value="UniProtKB-KW"/>
</dbReference>